<evidence type="ECO:0000313" key="1">
    <source>
        <dbReference type="EMBL" id="CAD1580028.1"/>
    </source>
</evidence>
<organism evidence="1">
    <name type="scientific">Bracon brevicornis</name>
    <dbReference type="NCBI Taxonomy" id="1563983"/>
    <lineage>
        <taxon>Eukaryota</taxon>
        <taxon>Metazoa</taxon>
        <taxon>Ecdysozoa</taxon>
        <taxon>Arthropoda</taxon>
        <taxon>Hexapoda</taxon>
        <taxon>Insecta</taxon>
        <taxon>Pterygota</taxon>
        <taxon>Neoptera</taxon>
        <taxon>Endopterygota</taxon>
        <taxon>Hymenoptera</taxon>
        <taxon>Apocrita</taxon>
        <taxon>Ichneumonoidea</taxon>
        <taxon>Braconidae</taxon>
        <taxon>Braconinae</taxon>
        <taxon>Bracon</taxon>
    </lineage>
</organism>
<name>A0A6V7LV91_9HYME</name>
<sequence>MLQAHNRTAKAISTKYQRYLRFNYRQITNDPAVAMKIETMEIERSIK</sequence>
<dbReference type="EMBL" id="CADCXW020000344">
    <property type="protein sequence ID" value="CAD1580028.1"/>
    <property type="molecule type" value="Genomic_DNA"/>
</dbReference>
<dbReference type="AlphaFoldDB" id="A0A6V7LV91"/>
<reference evidence="1" key="1">
    <citation type="submission" date="2020-07" db="EMBL/GenBank/DDBJ databases">
        <authorList>
            <person name="Ferguson B K."/>
        </authorList>
    </citation>
    <scope>NUCLEOTIDE SEQUENCE</scope>
    <source>
        <strain evidence="1">L06</strain>
    </source>
</reference>
<gene>
    <name evidence="1" type="ORF">BBRV_LOCUS116240</name>
</gene>
<proteinExistence type="predicted"/>
<accession>A0A6V7LV91</accession>
<protein>
    <submittedName>
        <fullName evidence="1">Uncharacterized protein</fullName>
    </submittedName>
</protein>